<dbReference type="SUPFAM" id="SSF53383">
    <property type="entry name" value="PLP-dependent transferases"/>
    <property type="match status" value="1"/>
</dbReference>
<name>A0ABQ3XIA1_9ACTN</name>
<dbReference type="InterPro" id="IPR015422">
    <property type="entry name" value="PyrdxlP-dep_Trfase_small"/>
</dbReference>
<dbReference type="InterPro" id="IPR015421">
    <property type="entry name" value="PyrdxlP-dep_Trfase_major"/>
</dbReference>
<comment type="caution">
    <text evidence="6">The sequence shown here is derived from an EMBL/GenBank/DDBJ whole genome shotgun (WGS) entry which is preliminary data.</text>
</comment>
<evidence type="ECO:0000256" key="1">
    <source>
        <dbReference type="ARBA" id="ARBA00001933"/>
    </source>
</evidence>
<dbReference type="Proteomes" id="UP000612282">
    <property type="component" value="Unassembled WGS sequence"/>
</dbReference>
<dbReference type="PANTHER" id="PTHR48097:SF9">
    <property type="entry name" value="L-THREONINE ALDOLASE"/>
    <property type="match status" value="1"/>
</dbReference>
<keyword evidence="3" id="KW-0663">Pyridoxal phosphate</keyword>
<evidence type="ECO:0000256" key="4">
    <source>
        <dbReference type="SAM" id="MobiDB-lite"/>
    </source>
</evidence>
<evidence type="ECO:0000256" key="2">
    <source>
        <dbReference type="ARBA" id="ARBA00006966"/>
    </source>
</evidence>
<evidence type="ECO:0000313" key="6">
    <source>
        <dbReference type="EMBL" id="GID58220.1"/>
    </source>
</evidence>
<reference evidence="6 7" key="1">
    <citation type="submission" date="2021-01" db="EMBL/GenBank/DDBJ databases">
        <title>Whole genome shotgun sequence of Actinoplanes couchii NBRC 106145.</title>
        <authorList>
            <person name="Komaki H."/>
            <person name="Tamura T."/>
        </authorList>
    </citation>
    <scope>NUCLEOTIDE SEQUENCE [LARGE SCALE GENOMIC DNA]</scope>
    <source>
        <strain evidence="6 7">NBRC 106145</strain>
    </source>
</reference>
<organism evidence="6 7">
    <name type="scientific">Actinoplanes couchii</name>
    <dbReference type="NCBI Taxonomy" id="403638"/>
    <lineage>
        <taxon>Bacteria</taxon>
        <taxon>Bacillati</taxon>
        <taxon>Actinomycetota</taxon>
        <taxon>Actinomycetes</taxon>
        <taxon>Micromonosporales</taxon>
        <taxon>Micromonosporaceae</taxon>
        <taxon>Actinoplanes</taxon>
    </lineage>
</organism>
<dbReference type="Gene3D" id="3.90.1150.10">
    <property type="entry name" value="Aspartate Aminotransferase, domain 1"/>
    <property type="match status" value="1"/>
</dbReference>
<feature type="compositionally biased region" description="Basic and acidic residues" evidence="4">
    <location>
        <begin position="13"/>
        <end position="28"/>
    </location>
</feature>
<feature type="region of interest" description="Disordered" evidence="4">
    <location>
        <begin position="1"/>
        <end position="28"/>
    </location>
</feature>
<feature type="domain" description="Aromatic amino acid beta-eliminating lyase/threonine aldolase" evidence="5">
    <location>
        <begin position="76"/>
        <end position="316"/>
    </location>
</feature>
<dbReference type="Pfam" id="PF01212">
    <property type="entry name" value="Beta_elim_lyase"/>
    <property type="match status" value="1"/>
</dbReference>
<evidence type="ECO:0000313" key="7">
    <source>
        <dbReference type="Proteomes" id="UP000612282"/>
    </source>
</evidence>
<protein>
    <submittedName>
        <fullName evidence="6">Threonine aldolase</fullName>
    </submittedName>
</protein>
<proteinExistence type="inferred from homology"/>
<comment type="similarity">
    <text evidence="2">Belongs to the threonine aldolase family.</text>
</comment>
<dbReference type="EMBL" id="BOMG01000082">
    <property type="protein sequence ID" value="GID58220.1"/>
    <property type="molecule type" value="Genomic_DNA"/>
</dbReference>
<dbReference type="InterPro" id="IPR015424">
    <property type="entry name" value="PyrdxlP-dep_Trfase"/>
</dbReference>
<comment type="cofactor">
    <cofactor evidence="1">
        <name>pyridoxal 5'-phosphate</name>
        <dbReference type="ChEBI" id="CHEBI:597326"/>
    </cofactor>
</comment>
<sequence>MLDMAWTVSTGSDKNRSDKNSRSCDHPRVSDDLRLRRLTAMRGCDRLLSGNRPKTMRERLADIAAGGDLDAMPDFYDGGPVTELEQRVAGLLGTEAAVFFPSGTMAQQVALRFGAERTGLSTVALHPLSHLEMYERHAYSQLSGLRAVTPTREPRNPTAAEIDALPEPVGSVLLELPMREAGFVLPTWDELVDATAAARKLGARVHFDGARLWESTTHLGRTLPEITALADSVYVSFYKSLDGISGAALAGTEEMAAFARAWRHRHGGQIFQTFPAALSALSGLDRELPRLPEYVRHARTIADALAALPGARVFPHPPHTHQFKLWLPYSADALSDAVLALAEREKIGFAAYWQDADVPGYAVTEITVAGPALEWTADDVAAAGWLLAQELES</sequence>
<evidence type="ECO:0000259" key="5">
    <source>
        <dbReference type="Pfam" id="PF01212"/>
    </source>
</evidence>
<dbReference type="PANTHER" id="PTHR48097">
    <property type="entry name" value="L-THREONINE ALDOLASE-RELATED"/>
    <property type="match status" value="1"/>
</dbReference>
<evidence type="ECO:0000256" key="3">
    <source>
        <dbReference type="ARBA" id="ARBA00022898"/>
    </source>
</evidence>
<accession>A0ABQ3XIA1</accession>
<dbReference type="InterPro" id="IPR001597">
    <property type="entry name" value="ArAA_b-elim_lyase/Thr_aldolase"/>
</dbReference>
<keyword evidence="7" id="KW-1185">Reference proteome</keyword>
<dbReference type="Gene3D" id="3.40.640.10">
    <property type="entry name" value="Type I PLP-dependent aspartate aminotransferase-like (Major domain)"/>
    <property type="match status" value="1"/>
</dbReference>
<gene>
    <name evidence="6" type="ORF">Aco03nite_066240</name>
</gene>